<organism evidence="2 3">
    <name type="scientific">Sphingobium chlorophenolicum</name>
    <dbReference type="NCBI Taxonomy" id="46429"/>
    <lineage>
        <taxon>Bacteria</taxon>
        <taxon>Pseudomonadati</taxon>
        <taxon>Pseudomonadota</taxon>
        <taxon>Alphaproteobacteria</taxon>
        <taxon>Sphingomonadales</taxon>
        <taxon>Sphingomonadaceae</taxon>
        <taxon>Sphingobium</taxon>
    </lineage>
</organism>
<dbReference type="Gene3D" id="3.30.1360.120">
    <property type="entry name" value="Probable tRNA modification gtpase trme, domain 1"/>
    <property type="match status" value="1"/>
</dbReference>
<accession>A0A081RFA1</accession>
<dbReference type="Proteomes" id="UP000028411">
    <property type="component" value="Unassembled WGS sequence"/>
</dbReference>
<evidence type="ECO:0000259" key="1">
    <source>
        <dbReference type="Pfam" id="PF01571"/>
    </source>
</evidence>
<gene>
    <name evidence="2" type="ORF">BV95_01919</name>
</gene>
<dbReference type="InterPro" id="IPR006222">
    <property type="entry name" value="GCVT_N"/>
</dbReference>
<evidence type="ECO:0000313" key="3">
    <source>
        <dbReference type="Proteomes" id="UP000028411"/>
    </source>
</evidence>
<sequence length="501" mass="56887">MPVRPHMWFRKCIYFVFEDVMAMLVNSRRALEKTYSITTGRDVMKTPLMKYKNLEEALQGVGGPVKLLRGSQTGPYVFPVAAPEYTNWRDEQRAWKNGVALLNLSYHMTDLYLRGPDALKVLQKVGLTKMTTFPVNRGKQLIASSPDGYLIGDGIVFHLEQDYFRVVGPPVIVDWTQYHAETSGYDIEIDRDETVAFRPGEPRIYIYQIQGPHALEMMKEVTDGTLPEIGFFAIGDFTIRGKKVRALRHGMAGTAGFEMFGPWEDQEVIMDALEEVGAKYDMKKIGSLAYPTTTLESSWMPLPVPAVYHGEQMKPFREWLTIPHIEVLGSVGGSLASTNIEDYYMDPVEVGYSRLIDQQRDDYIGYEALKGRVANQTRTKVTLVWNRDDLMKVIHDSLYADPPARFVNFPLATYSTFHVDDVRDRNGKSVGIAQYSGFTANANEFVSLSIVDLEYATPGTELTLLWGEQELRRPTIEKNTLREVRVTVAPAPYFEKIIKKD</sequence>
<dbReference type="SUPFAM" id="SSF103025">
    <property type="entry name" value="Folate-binding domain"/>
    <property type="match status" value="1"/>
</dbReference>
<dbReference type="PATRIC" id="fig|46429.4.peg.1891"/>
<dbReference type="eggNOG" id="COG0404">
    <property type="taxonomic scope" value="Bacteria"/>
</dbReference>
<dbReference type="GO" id="GO:0016740">
    <property type="term" value="F:transferase activity"/>
    <property type="evidence" value="ECO:0007669"/>
    <property type="project" value="UniProtKB-KW"/>
</dbReference>
<name>A0A081RFA1_SPHCR</name>
<dbReference type="EMBL" id="JFHR01000017">
    <property type="protein sequence ID" value="KEQ53874.1"/>
    <property type="molecule type" value="Genomic_DNA"/>
</dbReference>
<dbReference type="PANTHER" id="PTHR43757:SF2">
    <property type="entry name" value="AMINOMETHYLTRANSFERASE, MITOCHONDRIAL"/>
    <property type="match status" value="1"/>
</dbReference>
<dbReference type="InterPro" id="IPR027266">
    <property type="entry name" value="TrmE/GcvT-like"/>
</dbReference>
<dbReference type="AlphaFoldDB" id="A0A081RFA1"/>
<comment type="caution">
    <text evidence="2">The sequence shown here is derived from an EMBL/GenBank/DDBJ whole genome shotgun (WGS) entry which is preliminary data.</text>
</comment>
<proteinExistence type="predicted"/>
<keyword evidence="2" id="KW-0808">Transferase</keyword>
<reference evidence="2 3" key="1">
    <citation type="submission" date="2014-02" db="EMBL/GenBank/DDBJ databases">
        <title>Whole genome sequence of Sphingobium chlorophenolicum NBRC 16172.</title>
        <authorList>
            <person name="Gan H.M."/>
            <person name="Gan H.Y."/>
            <person name="Chew T.H."/>
            <person name="Savka M.A."/>
        </authorList>
    </citation>
    <scope>NUCLEOTIDE SEQUENCE [LARGE SCALE GENOMIC DNA]</scope>
    <source>
        <strain evidence="2 3">NBRC 16172</strain>
    </source>
</reference>
<dbReference type="Pfam" id="PF01571">
    <property type="entry name" value="GCV_T"/>
    <property type="match status" value="1"/>
</dbReference>
<dbReference type="InterPro" id="IPR028896">
    <property type="entry name" value="GcvT/YgfZ/DmdA"/>
</dbReference>
<feature type="domain" description="GCVT N-terminal" evidence="1">
    <location>
        <begin position="84"/>
        <end position="299"/>
    </location>
</feature>
<protein>
    <submittedName>
        <fullName evidence="2">Glycine cleavage T protein (Aminomethyl transferase)</fullName>
    </submittedName>
</protein>
<dbReference type="PANTHER" id="PTHR43757">
    <property type="entry name" value="AMINOMETHYLTRANSFERASE"/>
    <property type="match status" value="1"/>
</dbReference>
<evidence type="ECO:0000313" key="2">
    <source>
        <dbReference type="EMBL" id="KEQ53874.1"/>
    </source>
</evidence>